<dbReference type="InterPro" id="IPR008966">
    <property type="entry name" value="Adhesion_dom_sf"/>
</dbReference>
<protein>
    <submittedName>
        <fullName evidence="2">Minor fimbrial subunit</fullName>
    </submittedName>
</protein>
<dbReference type="GO" id="GO:0009289">
    <property type="term" value="C:pilus"/>
    <property type="evidence" value="ECO:0007669"/>
    <property type="project" value="InterPro"/>
</dbReference>
<accession>A0A370QNX7</accession>
<dbReference type="PANTHER" id="PTHR33420">
    <property type="entry name" value="FIMBRIAL SUBUNIT ELFA-RELATED"/>
    <property type="match status" value="1"/>
</dbReference>
<dbReference type="PANTHER" id="PTHR33420:SF27">
    <property type="entry name" value="PROTEIN FIMG"/>
    <property type="match status" value="1"/>
</dbReference>
<evidence type="ECO:0000259" key="1">
    <source>
        <dbReference type="Pfam" id="PF00419"/>
    </source>
</evidence>
<dbReference type="Proteomes" id="UP000254848">
    <property type="component" value="Unassembled WGS sequence"/>
</dbReference>
<reference evidence="2 3" key="1">
    <citation type="submission" date="2018-07" db="EMBL/GenBank/DDBJ databases">
        <title>Genomic Encyclopedia of Type Strains, Phase IV (KMG-IV): sequencing the most valuable type-strain genomes for metagenomic binning, comparative biology and taxonomic classification.</title>
        <authorList>
            <person name="Goeker M."/>
        </authorList>
    </citation>
    <scope>NUCLEOTIDE SEQUENCE [LARGE SCALE GENOMIC DNA]</scope>
    <source>
        <strain evidence="2 3">DSM 103736</strain>
    </source>
</reference>
<dbReference type="InterPro" id="IPR050263">
    <property type="entry name" value="Bact_Fimbrial_Adh_Pro"/>
</dbReference>
<name>A0A370QNX7_9GAMM</name>
<proteinExistence type="predicted"/>
<dbReference type="InterPro" id="IPR036937">
    <property type="entry name" value="Adhesion_dom_fimbrial_sf"/>
</dbReference>
<dbReference type="GO" id="GO:0043709">
    <property type="term" value="P:cell adhesion involved in single-species biofilm formation"/>
    <property type="evidence" value="ECO:0007669"/>
    <property type="project" value="TreeGrafter"/>
</dbReference>
<gene>
    <name evidence="2" type="ORF">C8D90_106283</name>
</gene>
<sequence length="179" mass="19290">MRTILLLCYRQYRRLLLGGLILTPFFVQADAISLYVNGNIIASPCVVEGGSDINIDLGQELLTSAVNAIDYGDKESDWKNFTINLKDCPSSKESVIATFHGTPGSHPTLYANTGDAGNVEVELRTQDGESPMGNGMEHWATIKSDRSAAFTLKARAVSPARNATPGSIAAVVTMSFTYN</sequence>
<dbReference type="EMBL" id="QRAP01000006">
    <property type="protein sequence ID" value="RDK90074.1"/>
    <property type="molecule type" value="Genomic_DNA"/>
</dbReference>
<dbReference type="RefSeq" id="WP_115459182.1">
    <property type="nucleotide sequence ID" value="NZ_QRAP01000006.1"/>
</dbReference>
<dbReference type="Pfam" id="PF00419">
    <property type="entry name" value="Fimbrial"/>
    <property type="match status" value="1"/>
</dbReference>
<keyword evidence="3" id="KW-1185">Reference proteome</keyword>
<organism evidence="2 3">
    <name type="scientific">Enterobacillus tribolii</name>
    <dbReference type="NCBI Taxonomy" id="1487935"/>
    <lineage>
        <taxon>Bacteria</taxon>
        <taxon>Pseudomonadati</taxon>
        <taxon>Pseudomonadota</taxon>
        <taxon>Gammaproteobacteria</taxon>
        <taxon>Enterobacterales</taxon>
        <taxon>Hafniaceae</taxon>
        <taxon>Enterobacillus</taxon>
    </lineage>
</organism>
<evidence type="ECO:0000313" key="2">
    <source>
        <dbReference type="EMBL" id="RDK90074.1"/>
    </source>
</evidence>
<evidence type="ECO:0000313" key="3">
    <source>
        <dbReference type="Proteomes" id="UP000254848"/>
    </source>
</evidence>
<feature type="domain" description="Fimbrial-type adhesion" evidence="1">
    <location>
        <begin position="36"/>
        <end position="178"/>
    </location>
</feature>
<dbReference type="SUPFAM" id="SSF49401">
    <property type="entry name" value="Bacterial adhesins"/>
    <property type="match status" value="1"/>
</dbReference>
<dbReference type="InterPro" id="IPR000259">
    <property type="entry name" value="Adhesion_dom_fimbrial"/>
</dbReference>
<dbReference type="Gene3D" id="2.60.40.1090">
    <property type="entry name" value="Fimbrial-type adhesion domain"/>
    <property type="match status" value="1"/>
</dbReference>
<dbReference type="AlphaFoldDB" id="A0A370QNX7"/>
<comment type="caution">
    <text evidence="2">The sequence shown here is derived from an EMBL/GenBank/DDBJ whole genome shotgun (WGS) entry which is preliminary data.</text>
</comment>
<dbReference type="OrthoDB" id="6465350at2"/>